<evidence type="ECO:0000256" key="3">
    <source>
        <dbReference type="PROSITE-ProRule" id="PRU00023"/>
    </source>
</evidence>
<dbReference type="EMBL" id="LT629690">
    <property type="protein sequence ID" value="SDF49203.1"/>
    <property type="molecule type" value="Genomic_DNA"/>
</dbReference>
<dbReference type="Gene3D" id="1.25.40.20">
    <property type="entry name" value="Ankyrin repeat-containing domain"/>
    <property type="match status" value="3"/>
</dbReference>
<feature type="repeat" description="ANK" evidence="3">
    <location>
        <begin position="309"/>
        <end position="342"/>
    </location>
</feature>
<accession>A0A1G7LID2</accession>
<dbReference type="Proteomes" id="UP000182427">
    <property type="component" value="Chromosome I"/>
</dbReference>
<dbReference type="PROSITE" id="PS50297">
    <property type="entry name" value="ANK_REP_REGION"/>
    <property type="match status" value="1"/>
</dbReference>
<gene>
    <name evidence="4" type="ORF">SAMN05444167_2545</name>
</gene>
<keyword evidence="2 3" id="KW-0040">ANK repeat</keyword>
<dbReference type="PANTHER" id="PTHR24198:SF165">
    <property type="entry name" value="ANKYRIN REPEAT-CONTAINING PROTEIN-RELATED"/>
    <property type="match status" value="1"/>
</dbReference>
<organism evidence="4 5">
    <name type="scientific">Terriglobus roseus</name>
    <dbReference type="NCBI Taxonomy" id="392734"/>
    <lineage>
        <taxon>Bacteria</taxon>
        <taxon>Pseudomonadati</taxon>
        <taxon>Acidobacteriota</taxon>
        <taxon>Terriglobia</taxon>
        <taxon>Terriglobales</taxon>
        <taxon>Acidobacteriaceae</taxon>
        <taxon>Terriglobus</taxon>
    </lineage>
</organism>
<evidence type="ECO:0000313" key="5">
    <source>
        <dbReference type="Proteomes" id="UP000182427"/>
    </source>
</evidence>
<feature type="repeat" description="ANK" evidence="3">
    <location>
        <begin position="448"/>
        <end position="480"/>
    </location>
</feature>
<dbReference type="InterPro" id="IPR002110">
    <property type="entry name" value="Ankyrin_rpt"/>
</dbReference>
<keyword evidence="5" id="KW-1185">Reference proteome</keyword>
<dbReference type="RefSeq" id="WP_083345466.1">
    <property type="nucleotide sequence ID" value="NZ_LT629690.1"/>
</dbReference>
<evidence type="ECO:0000256" key="2">
    <source>
        <dbReference type="ARBA" id="ARBA00023043"/>
    </source>
</evidence>
<dbReference type="SMART" id="SM00248">
    <property type="entry name" value="ANK"/>
    <property type="match status" value="8"/>
</dbReference>
<proteinExistence type="predicted"/>
<dbReference type="AlphaFoldDB" id="A0A1G7LID2"/>
<name>A0A1G7LID2_9BACT</name>
<dbReference type="OrthoDB" id="127805at2"/>
<reference evidence="4 5" key="1">
    <citation type="submission" date="2016-10" db="EMBL/GenBank/DDBJ databases">
        <authorList>
            <person name="de Groot N.N."/>
        </authorList>
    </citation>
    <scope>NUCLEOTIDE SEQUENCE [LARGE SCALE GENOMIC DNA]</scope>
    <source>
        <strain evidence="4 5">GAS232</strain>
    </source>
</reference>
<evidence type="ECO:0000313" key="4">
    <source>
        <dbReference type="EMBL" id="SDF49203.1"/>
    </source>
</evidence>
<dbReference type="Pfam" id="PF12796">
    <property type="entry name" value="Ank_2"/>
    <property type="match status" value="2"/>
</dbReference>
<keyword evidence="1" id="KW-0677">Repeat</keyword>
<dbReference type="SUPFAM" id="SSF48403">
    <property type="entry name" value="Ankyrin repeat"/>
    <property type="match status" value="2"/>
</dbReference>
<evidence type="ECO:0000256" key="1">
    <source>
        <dbReference type="ARBA" id="ARBA00022737"/>
    </source>
</evidence>
<dbReference type="InterPro" id="IPR036770">
    <property type="entry name" value="Ankyrin_rpt-contain_sf"/>
</dbReference>
<dbReference type="PROSITE" id="PS50088">
    <property type="entry name" value="ANK_REPEAT"/>
    <property type="match status" value="2"/>
</dbReference>
<sequence>MTAKQSSSLSSLPSRPDLDQYKKQAKELLKQLKTGDAVAVSRLHAHVAESSPDGISLSNAQFVIAREHGFASWPKFAQEIERRRLQLLVETRGPVAAFLIAASVPVGGAGHTSGNLIGADELLAAHPEIRHASIYVAAVLGDATEVRRWLSEDASLATAKGGPHGWDALTYLCFSHYLRLDKTKSEDLVEAARLLLEAGADAKTGWWETETGEERNFWESAIYGAAGIAQHAELTRLLLEYGADPNDEETPYHVPESYDLSVLRVLLESGALQPESLTTMLLRKADWHDHDGMKLLLEHGADPSRSTLWGYTALHQAIRRDNALANIRLMLDHGGDMSLADRDGHTGFALAAQRGRSDVLALLKERGIAIEVTGVDGLLAACALGDKATAHSIAREDAVASHLLKAHEGTFLAEFAGTGCRDGVELLLDLGVDVVARYEGDGYYQIARDSTALHVAAWKAWPQTAKLLIERGCPVHTLDGWGRTALQLAVKACVDSYWMNRRTPEIVKMLLEAGASKEGISLPTGYDEIDVLLGG</sequence>
<protein>
    <submittedName>
        <fullName evidence="4">Ankyrin repeat</fullName>
    </submittedName>
</protein>
<dbReference type="PANTHER" id="PTHR24198">
    <property type="entry name" value="ANKYRIN REPEAT AND PROTEIN KINASE DOMAIN-CONTAINING PROTEIN"/>
    <property type="match status" value="1"/>
</dbReference>